<dbReference type="PANTHER" id="PTHR47115">
    <property type="entry name" value="COILED-COIL DOMAIN-CONTAINING PROTEIN 183"/>
    <property type="match status" value="1"/>
</dbReference>
<feature type="compositionally biased region" description="Basic and acidic residues" evidence="2">
    <location>
        <begin position="291"/>
        <end position="313"/>
    </location>
</feature>
<proteinExistence type="predicted"/>
<sequence length="587" mass="67632">MSVWLRQCILINIFIFEMSERPCFVRALEIAFCYFMTCGSRGYTVKFDNHEKMDCFSDDMGSADMENLKGLSLRDQRLRIEQLEKLNQSEYNAARDILENEQKPPCAAKILANYLPNTRPGLQNIVEKQQRQLCTLIEQHNGLQYTLRLRKSQLLQMEQTMDSLELDNNPDGDERHYDQHVRQLENCLEKMSIKITEAANIHNTYLQVQEHLHREVREMPHVLEKLQSTVICGQTELSKVAQMSQAAVAAVESTKGMLVQLERQLMMEHWEIEKQLNNKLLEKEREVEARMDREKDTDRRISRGPQKLKEQRKSVVPKDGLTDITEPTVARVAHQSATQPNAQQSTVKIVKDMDDLKEALSCTELQELEGRLVSQRATRQQLHTQMTQCEELLAQQQEALVALELQYAQSKFNPGPSSERFEQMQTELCAELEWETQRCQEWEVLLAKARAVMQGVEQGVNNLLYRITCLPATKDVAATEAGLDAVEKLQEIDSRLTSLPDVELEKSEEGGASDKLWTFLVQSTMMEPRNCKQASCPTYNSNSEDTFQFRSQEDDYSLSRDEIKRCNKQLIEAHQPNKKANKGPKKS</sequence>
<comment type="caution">
    <text evidence="3">The sequence shown here is derived from an EMBL/GenBank/DDBJ whole genome shotgun (WGS) entry which is preliminary data.</text>
</comment>
<dbReference type="EMBL" id="JADWDJ010000005">
    <property type="protein sequence ID" value="KAG5280634.1"/>
    <property type="molecule type" value="Genomic_DNA"/>
</dbReference>
<feature type="coiled-coil region" evidence="1">
    <location>
        <begin position="365"/>
        <end position="406"/>
    </location>
</feature>
<accession>A0AAV6H0Q8</accession>
<feature type="region of interest" description="Disordered" evidence="2">
    <location>
        <begin position="291"/>
        <end position="317"/>
    </location>
</feature>
<dbReference type="Proteomes" id="UP000823561">
    <property type="component" value="Chromosome 5"/>
</dbReference>
<evidence type="ECO:0000256" key="2">
    <source>
        <dbReference type="SAM" id="MobiDB-lite"/>
    </source>
</evidence>
<keyword evidence="1" id="KW-0175">Coiled coil</keyword>
<gene>
    <name evidence="3" type="ORF">AALO_G00062300</name>
</gene>
<evidence type="ECO:0000313" key="4">
    <source>
        <dbReference type="Proteomes" id="UP000823561"/>
    </source>
</evidence>
<evidence type="ECO:0000313" key="3">
    <source>
        <dbReference type="EMBL" id="KAG5280634.1"/>
    </source>
</evidence>
<name>A0AAV6H0Q8_9TELE</name>
<dbReference type="InterPro" id="IPR043247">
    <property type="entry name" value="CCDC183"/>
</dbReference>
<keyword evidence="4" id="KW-1185">Reference proteome</keyword>
<protein>
    <submittedName>
        <fullName evidence="3">Uncharacterized protein</fullName>
    </submittedName>
</protein>
<reference evidence="3" key="1">
    <citation type="submission" date="2020-10" db="EMBL/GenBank/DDBJ databases">
        <title>Chromosome-scale genome assembly of the Allis shad, Alosa alosa.</title>
        <authorList>
            <person name="Margot Z."/>
            <person name="Christophe K."/>
            <person name="Cabau C."/>
            <person name="Louis A."/>
            <person name="Berthelot C."/>
            <person name="Parey E."/>
            <person name="Roest Crollius H."/>
            <person name="Montfort J."/>
            <person name="Robinson-Rechavi M."/>
            <person name="Bucao C."/>
            <person name="Bouchez O."/>
            <person name="Gislard M."/>
            <person name="Lluch J."/>
            <person name="Milhes M."/>
            <person name="Lampietro C."/>
            <person name="Lopez Roques C."/>
            <person name="Donnadieu C."/>
            <person name="Braasch I."/>
            <person name="Desvignes T."/>
            <person name="Postlethwait J."/>
            <person name="Bobe J."/>
            <person name="Guiguen Y."/>
        </authorList>
    </citation>
    <scope>NUCLEOTIDE SEQUENCE</scope>
    <source>
        <strain evidence="3">M-15738</strain>
        <tissue evidence="3">Blood</tissue>
    </source>
</reference>
<evidence type="ECO:0000256" key="1">
    <source>
        <dbReference type="SAM" id="Coils"/>
    </source>
</evidence>
<organism evidence="3 4">
    <name type="scientific">Alosa alosa</name>
    <name type="common">allis shad</name>
    <dbReference type="NCBI Taxonomy" id="278164"/>
    <lineage>
        <taxon>Eukaryota</taxon>
        <taxon>Metazoa</taxon>
        <taxon>Chordata</taxon>
        <taxon>Craniata</taxon>
        <taxon>Vertebrata</taxon>
        <taxon>Euteleostomi</taxon>
        <taxon>Actinopterygii</taxon>
        <taxon>Neopterygii</taxon>
        <taxon>Teleostei</taxon>
        <taxon>Clupei</taxon>
        <taxon>Clupeiformes</taxon>
        <taxon>Clupeoidei</taxon>
        <taxon>Clupeidae</taxon>
        <taxon>Alosa</taxon>
    </lineage>
</organism>
<dbReference type="PANTHER" id="PTHR47115:SF1">
    <property type="entry name" value="COILED-COIL DOMAIN-CONTAINING PROTEIN 183"/>
    <property type="match status" value="1"/>
</dbReference>
<dbReference type="AlphaFoldDB" id="A0AAV6H0Q8"/>